<protein>
    <submittedName>
        <fullName evidence="1">Putative lactam utilization protein B-like protein</fullName>
    </submittedName>
</protein>
<evidence type="ECO:0000313" key="2">
    <source>
        <dbReference type="Proteomes" id="UP000006050"/>
    </source>
</evidence>
<dbReference type="Pfam" id="PF03746">
    <property type="entry name" value="LamB_YcsF"/>
    <property type="match status" value="1"/>
</dbReference>
<dbReference type="NCBIfam" id="NF003814">
    <property type="entry name" value="PRK05406.1-3"/>
    <property type="match status" value="1"/>
</dbReference>
<proteinExistence type="predicted"/>
<dbReference type="KEGG" id="bbd:Belba_2886"/>
<evidence type="ECO:0000313" key="1">
    <source>
        <dbReference type="EMBL" id="AFL85417.1"/>
    </source>
</evidence>
<reference evidence="2" key="1">
    <citation type="submission" date="2012-06" db="EMBL/GenBank/DDBJ databases">
        <title>The complete genome of Belliella baltica DSM 15883.</title>
        <authorList>
            <person name="Lucas S."/>
            <person name="Copeland A."/>
            <person name="Lapidus A."/>
            <person name="Goodwin L."/>
            <person name="Pitluck S."/>
            <person name="Peters L."/>
            <person name="Mikhailova N."/>
            <person name="Davenport K."/>
            <person name="Kyrpides N."/>
            <person name="Mavromatis K."/>
            <person name="Pagani I."/>
            <person name="Ivanova N."/>
            <person name="Ovchinnikova G."/>
            <person name="Zeytun A."/>
            <person name="Detter J.C."/>
            <person name="Han C."/>
            <person name="Land M."/>
            <person name="Hauser L."/>
            <person name="Markowitz V."/>
            <person name="Cheng J.-F."/>
            <person name="Hugenholtz P."/>
            <person name="Woyke T."/>
            <person name="Wu D."/>
            <person name="Tindall B."/>
            <person name="Pomrenke H."/>
            <person name="Brambilla E."/>
            <person name="Klenk H.-P."/>
            <person name="Eisen J.A."/>
        </authorList>
    </citation>
    <scope>NUCLEOTIDE SEQUENCE [LARGE SCALE GENOMIC DNA]</scope>
    <source>
        <strain evidence="2">DSM 15883 / CIP 108006 / LMG 21964 / BA134</strain>
    </source>
</reference>
<accession>I3Z849</accession>
<dbReference type="CDD" id="cd10801">
    <property type="entry name" value="LamB_YcsF_like_1"/>
    <property type="match status" value="1"/>
</dbReference>
<dbReference type="PANTHER" id="PTHR30292">
    <property type="entry name" value="UNCHARACTERIZED PROTEIN YBGL-RELATED"/>
    <property type="match status" value="1"/>
</dbReference>
<gene>
    <name evidence="1" type="ordered locus">Belba_2886</name>
</gene>
<sequence length="265" mass="30118">MLLILNLCHIVFILSNPFIFEYMRQTKVTLDINCDLGEGMPNDSMLMPYLGSCNIACGGHFGDLETIKSAILLAKENHVKVGAHPSYPDKENFGRKSLKIDLKTLEESLLDQITNFEKVCFDQNIDMHHIKPHGALYNDLAKDEKLASFFLTLIQKFFQDIPLYTPPNSIIFQLAPQFNIKTVLEVFADRSYEDDLRLVDRSHSKALLTEVVDVKEHIHSMIFDQKVKTISGKKIDIKAETLCIHGDNPSALPILQMIHSNFSIK</sequence>
<dbReference type="HOGENOM" id="CLU_069535_0_0_10"/>
<dbReference type="Gene3D" id="3.20.20.370">
    <property type="entry name" value="Glycoside hydrolase/deacetylase"/>
    <property type="match status" value="1"/>
</dbReference>
<dbReference type="SUPFAM" id="SSF88713">
    <property type="entry name" value="Glycoside hydrolase/deacetylase"/>
    <property type="match status" value="1"/>
</dbReference>
<dbReference type="GO" id="GO:0005975">
    <property type="term" value="P:carbohydrate metabolic process"/>
    <property type="evidence" value="ECO:0007669"/>
    <property type="project" value="InterPro"/>
</dbReference>
<dbReference type="InterPro" id="IPR011330">
    <property type="entry name" value="Glyco_hydro/deAcase_b/a-brl"/>
</dbReference>
<dbReference type="eggNOG" id="COG1540">
    <property type="taxonomic scope" value="Bacteria"/>
</dbReference>
<dbReference type="InterPro" id="IPR005501">
    <property type="entry name" value="LamB/YcsF/PxpA-like"/>
</dbReference>
<dbReference type="PATRIC" id="fig|866536.3.peg.2969"/>
<dbReference type="AlphaFoldDB" id="I3Z849"/>
<dbReference type="STRING" id="866536.Belba_2886"/>
<dbReference type="Proteomes" id="UP000006050">
    <property type="component" value="Chromosome"/>
</dbReference>
<organism evidence="1 2">
    <name type="scientific">Belliella baltica (strain DSM 15883 / CIP 108006 / LMG 21964 / BA134)</name>
    <dbReference type="NCBI Taxonomy" id="866536"/>
    <lineage>
        <taxon>Bacteria</taxon>
        <taxon>Pseudomonadati</taxon>
        <taxon>Bacteroidota</taxon>
        <taxon>Cytophagia</taxon>
        <taxon>Cytophagales</taxon>
        <taxon>Cyclobacteriaceae</taxon>
        <taxon>Belliella</taxon>
    </lineage>
</organism>
<keyword evidence="2" id="KW-1185">Reference proteome</keyword>
<dbReference type="NCBIfam" id="NF003816">
    <property type="entry name" value="PRK05406.1-5"/>
    <property type="match status" value="1"/>
</dbReference>
<name>I3Z849_BELBD</name>
<dbReference type="PANTHER" id="PTHR30292:SF0">
    <property type="entry name" value="5-OXOPROLINASE SUBUNIT A"/>
    <property type="match status" value="1"/>
</dbReference>
<dbReference type="EMBL" id="CP003281">
    <property type="protein sequence ID" value="AFL85417.1"/>
    <property type="molecule type" value="Genomic_DNA"/>
</dbReference>